<dbReference type="Proteomes" id="UP000738376">
    <property type="component" value="Unassembled WGS sequence"/>
</dbReference>
<dbReference type="RefSeq" id="WP_169363986.1">
    <property type="nucleotide sequence ID" value="NZ_JAAVJL010000001.1"/>
</dbReference>
<organism evidence="1 2">
    <name type="scientific">Pseudanabaena yagii GIHE-NHR1</name>
    <dbReference type="NCBI Taxonomy" id="2722753"/>
    <lineage>
        <taxon>Bacteria</taxon>
        <taxon>Bacillati</taxon>
        <taxon>Cyanobacteriota</taxon>
        <taxon>Cyanophyceae</taxon>
        <taxon>Pseudanabaenales</taxon>
        <taxon>Pseudanabaenaceae</taxon>
        <taxon>Pseudanabaena</taxon>
        <taxon>Pseudanabaena yagii</taxon>
    </lineage>
</organism>
<evidence type="ECO:0008006" key="3">
    <source>
        <dbReference type="Google" id="ProtNLM"/>
    </source>
</evidence>
<dbReference type="EMBL" id="JAAVJL010000001">
    <property type="protein sequence ID" value="NMF59182.1"/>
    <property type="molecule type" value="Genomic_DNA"/>
</dbReference>
<proteinExistence type="predicted"/>
<gene>
    <name evidence="1" type="ORF">HC246_14450</name>
</gene>
<protein>
    <recommendedName>
        <fullName evidence="3">Nucleotidyl transferase AbiEii/AbiGii toxin family protein</fullName>
    </recommendedName>
</protein>
<comment type="caution">
    <text evidence="1">The sequence shown here is derived from an EMBL/GenBank/DDBJ whole genome shotgun (WGS) entry which is preliminary data.</text>
</comment>
<sequence length="227" mass="26117">MQRQTISTILRNASVFDIKNWREVSLSNQSSNQNLPDSESVRRLFEMIKLQKIGDYLLVGGIAMLNYIEGRNTEDIDLVFDEGQISRVDGLEVISKDQDFCRAQFENIQIDLLLTNNKVFKYVLKHCSSRTSYADATDIAIASPMGLIILKLYALPSLYRQGQFDRATLYESDITQLLRKYPVTITEVLKPLKPPVLLGSDLEEVKNIFLDIQSRINKERDRFSKFQ</sequence>
<reference evidence="1 2" key="1">
    <citation type="submission" date="2020-03" db="EMBL/GenBank/DDBJ databases">
        <title>Draft Genome Sequence of 2-Methylisoborneol Producing Pseudanabaena yagii Strain GIHE-NHR1 Isolated from North Han River in South Korea.</title>
        <authorList>
            <person name="Jeong J."/>
        </authorList>
    </citation>
    <scope>NUCLEOTIDE SEQUENCE [LARGE SCALE GENOMIC DNA]</scope>
    <source>
        <strain evidence="1 2">GIHE-NHR1</strain>
    </source>
</reference>
<keyword evidence="2" id="KW-1185">Reference proteome</keyword>
<accession>A0ABX1LSP6</accession>
<evidence type="ECO:0000313" key="1">
    <source>
        <dbReference type="EMBL" id="NMF59182.1"/>
    </source>
</evidence>
<name>A0ABX1LSP6_9CYAN</name>
<evidence type="ECO:0000313" key="2">
    <source>
        <dbReference type="Proteomes" id="UP000738376"/>
    </source>
</evidence>